<dbReference type="EMBL" id="QQNB01000001">
    <property type="protein sequence ID" value="RDE07435.1"/>
    <property type="molecule type" value="Genomic_DNA"/>
</dbReference>
<reference evidence="1 2" key="1">
    <citation type="submission" date="2018-07" db="EMBL/GenBank/DDBJ databases">
        <title>a novel species of Sphingomonas isolated from the rhizosphere soil of Araceae plant.</title>
        <authorList>
            <person name="Zhiyong W."/>
            <person name="Qinglan Z."/>
            <person name="Zhiwei F."/>
            <person name="Ding X."/>
            <person name="Gejiao W."/>
            <person name="Shixue Z."/>
        </authorList>
    </citation>
    <scope>NUCLEOTIDE SEQUENCE [LARGE SCALE GENOMIC DNA]</scope>
    <source>
        <strain evidence="1 2">WZY 27</strain>
    </source>
</reference>
<dbReference type="OrthoDB" id="7406594at2"/>
<evidence type="ECO:0000313" key="1">
    <source>
        <dbReference type="EMBL" id="RDE07435.1"/>
    </source>
</evidence>
<dbReference type="AlphaFoldDB" id="A0A369W0M4"/>
<accession>A0A369W0M4</accession>
<comment type="caution">
    <text evidence="1">The sequence shown here is derived from an EMBL/GenBank/DDBJ whole genome shotgun (WGS) entry which is preliminary data.</text>
</comment>
<organism evidence="1 2">
    <name type="scientific">Sphingomonas aracearum</name>
    <dbReference type="NCBI Taxonomy" id="2283317"/>
    <lineage>
        <taxon>Bacteria</taxon>
        <taxon>Pseudomonadati</taxon>
        <taxon>Pseudomonadota</taxon>
        <taxon>Alphaproteobacteria</taxon>
        <taxon>Sphingomonadales</taxon>
        <taxon>Sphingomonadaceae</taxon>
        <taxon>Sphingomonas</taxon>
    </lineage>
</organism>
<keyword evidence="2" id="KW-1185">Reference proteome</keyword>
<name>A0A369W0M4_9SPHN</name>
<sequence length="236" mass="24853">MVLAAPLIVDATVRSAQVLKGADAAGVQPGTARFYVEADVTALVRGASGVPPRVAYVVDLPLDARGRPPRLKKRRVLLFARATANPAQVQLVGTGAQRDWTPGLDALARGIATETVAAGAPPEVTGIGNAFHVPGALPGEGETQIFLKTRDGRPISLSVLRRSGEQPRWAAAFSEVVDESATPPARDTLAWYRLACALPRELPDASLATAEPGDAAQAREDYRFVLQQLGDCTTEG</sequence>
<proteinExistence type="predicted"/>
<dbReference type="Proteomes" id="UP000253918">
    <property type="component" value="Unassembled WGS sequence"/>
</dbReference>
<evidence type="ECO:0000313" key="2">
    <source>
        <dbReference type="Proteomes" id="UP000253918"/>
    </source>
</evidence>
<protein>
    <submittedName>
        <fullName evidence="1">Uncharacterized protein</fullName>
    </submittedName>
</protein>
<gene>
    <name evidence="1" type="ORF">DVW87_02330</name>
</gene>